<keyword evidence="5" id="KW-1185">Reference proteome</keyword>
<dbReference type="InterPro" id="IPR056336">
    <property type="entry name" value="YVC1_C"/>
</dbReference>
<reference evidence="4" key="1">
    <citation type="submission" date="2021-02" db="EMBL/GenBank/DDBJ databases">
        <title>Genome sequence Cadophora malorum strain M34.</title>
        <authorList>
            <person name="Stefanovic E."/>
            <person name="Vu D."/>
            <person name="Scully C."/>
            <person name="Dijksterhuis J."/>
            <person name="Roader J."/>
            <person name="Houbraken J."/>
        </authorList>
    </citation>
    <scope>NUCLEOTIDE SEQUENCE</scope>
    <source>
        <strain evidence="4">M34</strain>
    </source>
</reference>
<protein>
    <recommendedName>
        <fullName evidence="3">Calcium channel YVC1-like C-terminal transmembrane domain-containing protein</fullName>
    </recommendedName>
</protein>
<evidence type="ECO:0000259" key="3">
    <source>
        <dbReference type="Pfam" id="PF23317"/>
    </source>
</evidence>
<feature type="coiled-coil region" evidence="1">
    <location>
        <begin position="603"/>
        <end position="637"/>
    </location>
</feature>
<comment type="caution">
    <text evidence="4">The sequence shown here is derived from an EMBL/GenBank/DDBJ whole genome shotgun (WGS) entry which is preliminary data.</text>
</comment>
<proteinExistence type="predicted"/>
<dbReference type="OrthoDB" id="2373987at2759"/>
<keyword evidence="2" id="KW-1133">Transmembrane helix</keyword>
<accession>A0A8H7VYV2</accession>
<dbReference type="EMBL" id="JAFJYH010000440">
    <property type="protein sequence ID" value="KAG4411776.1"/>
    <property type="molecule type" value="Genomic_DNA"/>
</dbReference>
<feature type="transmembrane region" description="Helical" evidence="2">
    <location>
        <begin position="264"/>
        <end position="284"/>
    </location>
</feature>
<feature type="domain" description="Calcium channel YVC1-like C-terminal transmembrane" evidence="3">
    <location>
        <begin position="210"/>
        <end position="500"/>
    </location>
</feature>
<dbReference type="AlphaFoldDB" id="A0A8H7VYV2"/>
<sequence>MTTFWGTKCGVAPVEREEAQILLPHEERPDGIDRRSSHWTMNPPLPIRPINSLPVYKNIHLVNVARALLCELVAIKVLQRYDLDNSALETLLLLAKVLVTDFDPFQGAQDDFAHALCTVEREGSGIKSTALELAIISESKSFLSSPACQKVVGAIHEGRVIYTPFSPIDILPDNYKRRPISIYNPRKAPLLNQYRLIVPRTRYILEVCQFSLLLLLYLLVMVNRKGTKYDHYEIGFCFYAFGWVLDQFASVLEHGWPVYTQNLWSFLDVIFAFTYGVYLILRICGTVTHNNEMSQLSLDTLATAAPVLVPRLAFNIMSNNMLIVAMREMMADFAVLSLLATWCSAGFLLAMTWLSNGLHSPTTISKWMLWVWFGLDGTGIEKSVEFHKVLGPLLMIAFAFLGNTLFLTLLVAMLSNDFSTIVANATTEIQYRRAVVTFGGVKSDSIFAYQPPFNIMAVCILLPLKFMVSPRWFHKINVAAIRTLNAPLLLAICLYERRYLWKDTESSNFTTSGRRRLDLKRISRFSVYSGIRAVFDIEPDESSVHDPADFTRSSVSNGRDIIPAFRDNYATDLSRNIVARRRSRSSRPLYGTSHSIPPPCISRKELMQKFVVLEASAKRTENEVRMLREAFDESRKRAKS</sequence>
<dbReference type="InterPro" id="IPR052971">
    <property type="entry name" value="TRP_calcium_channel"/>
</dbReference>
<feature type="transmembrane region" description="Helical" evidence="2">
    <location>
        <begin position="333"/>
        <end position="354"/>
    </location>
</feature>
<evidence type="ECO:0000256" key="1">
    <source>
        <dbReference type="SAM" id="Coils"/>
    </source>
</evidence>
<evidence type="ECO:0000313" key="4">
    <source>
        <dbReference type="EMBL" id="KAG4411776.1"/>
    </source>
</evidence>
<organism evidence="4 5">
    <name type="scientific">Cadophora malorum</name>
    <dbReference type="NCBI Taxonomy" id="108018"/>
    <lineage>
        <taxon>Eukaryota</taxon>
        <taxon>Fungi</taxon>
        <taxon>Dikarya</taxon>
        <taxon>Ascomycota</taxon>
        <taxon>Pezizomycotina</taxon>
        <taxon>Leotiomycetes</taxon>
        <taxon>Helotiales</taxon>
        <taxon>Ploettnerulaceae</taxon>
        <taxon>Cadophora</taxon>
    </lineage>
</organism>
<keyword evidence="2" id="KW-0812">Transmembrane</keyword>
<feature type="transmembrane region" description="Helical" evidence="2">
    <location>
        <begin position="203"/>
        <end position="222"/>
    </location>
</feature>
<keyword evidence="2" id="KW-0472">Membrane</keyword>
<name>A0A8H7VYV2_9HELO</name>
<evidence type="ECO:0000313" key="5">
    <source>
        <dbReference type="Proteomes" id="UP000664132"/>
    </source>
</evidence>
<keyword evidence="1" id="KW-0175">Coiled coil</keyword>
<gene>
    <name evidence="4" type="ORF">IFR04_015082</name>
</gene>
<dbReference type="Pfam" id="PF23317">
    <property type="entry name" value="YVC1_C"/>
    <property type="match status" value="1"/>
</dbReference>
<feature type="transmembrane region" description="Helical" evidence="2">
    <location>
        <begin position="389"/>
        <end position="414"/>
    </location>
</feature>
<dbReference type="PANTHER" id="PTHR35859:SF1">
    <property type="entry name" value="NONSELECTIVE CATION CHANNEL PROTEIN"/>
    <property type="match status" value="1"/>
</dbReference>
<dbReference type="Proteomes" id="UP000664132">
    <property type="component" value="Unassembled WGS sequence"/>
</dbReference>
<evidence type="ECO:0000256" key="2">
    <source>
        <dbReference type="SAM" id="Phobius"/>
    </source>
</evidence>
<dbReference type="PANTHER" id="PTHR35859">
    <property type="entry name" value="NONSELECTIVE CATION CHANNEL PROTEIN"/>
    <property type="match status" value="1"/>
</dbReference>